<gene>
    <name evidence="1" type="ORF">HIJ39_14515</name>
</gene>
<sequence>MSGQKIPGTLMVLGLLGIVSGCGSGAKPASAPRAIHSHALVKPTVSPSASNAQITQSVTATSAVHFDTTISQAMQYLKDQSVIPVLMAPTEPGFAPVTPHLAAMANGHGNNYSVNLFVSDKRLPINSSILSTAPYEQADAIVGSFGAVRYTSPAVAEAALYQSPSQSIAPAYQPPPNVSAETVNLGKGILGTEYAGASLRAPLVLWHEGDWTLEVWDGTPAEDVAQAEKLVRYLHTHLLPETFGVLGENIARDGHHTTAEWLFGSTICAPRQAGMRQRVKFSSSKD</sequence>
<evidence type="ECO:0000313" key="2">
    <source>
        <dbReference type="Proteomes" id="UP000533476"/>
    </source>
</evidence>
<name>A0A7Y0L5Y4_9FIRM</name>
<reference evidence="1 2" key="1">
    <citation type="submission" date="2020-04" db="EMBL/GenBank/DDBJ databases">
        <authorList>
            <person name="Zhang R."/>
            <person name="Schippers A."/>
        </authorList>
    </citation>
    <scope>NUCLEOTIDE SEQUENCE [LARGE SCALE GENOMIC DNA]</scope>
    <source>
        <strain evidence="1 2">DSM 109850</strain>
    </source>
</reference>
<evidence type="ECO:0000313" key="1">
    <source>
        <dbReference type="EMBL" id="NMP23557.1"/>
    </source>
</evidence>
<organism evidence="1 2">
    <name type="scientific">Sulfobacillus harzensis</name>
    <dbReference type="NCBI Taxonomy" id="2729629"/>
    <lineage>
        <taxon>Bacteria</taxon>
        <taxon>Bacillati</taxon>
        <taxon>Bacillota</taxon>
        <taxon>Clostridia</taxon>
        <taxon>Eubacteriales</taxon>
        <taxon>Clostridiales Family XVII. Incertae Sedis</taxon>
        <taxon>Sulfobacillus</taxon>
    </lineage>
</organism>
<dbReference type="RefSeq" id="WP_169100941.1">
    <property type="nucleotide sequence ID" value="NZ_JABBVZ010000055.1"/>
</dbReference>
<dbReference type="Proteomes" id="UP000533476">
    <property type="component" value="Unassembled WGS sequence"/>
</dbReference>
<dbReference type="AlphaFoldDB" id="A0A7Y0L5Y4"/>
<comment type="caution">
    <text evidence="1">The sequence shown here is derived from an EMBL/GenBank/DDBJ whole genome shotgun (WGS) entry which is preliminary data.</text>
</comment>
<proteinExistence type="predicted"/>
<dbReference type="EMBL" id="JABBVZ010000055">
    <property type="protein sequence ID" value="NMP23557.1"/>
    <property type="molecule type" value="Genomic_DNA"/>
</dbReference>
<accession>A0A7Y0L5Y4</accession>
<dbReference type="PROSITE" id="PS51257">
    <property type="entry name" value="PROKAR_LIPOPROTEIN"/>
    <property type="match status" value="1"/>
</dbReference>
<keyword evidence="2" id="KW-1185">Reference proteome</keyword>
<protein>
    <submittedName>
        <fullName evidence="1">Uncharacterized protein</fullName>
    </submittedName>
</protein>